<proteinExistence type="predicted"/>
<feature type="compositionally biased region" description="Low complexity" evidence="1">
    <location>
        <begin position="240"/>
        <end position="251"/>
    </location>
</feature>
<feature type="region of interest" description="Disordered" evidence="1">
    <location>
        <begin position="51"/>
        <end position="99"/>
    </location>
</feature>
<accession>A0AAN9FP56</accession>
<organism evidence="2 3">
    <name type="scientific">Clitoria ternatea</name>
    <name type="common">Butterfly pea</name>
    <dbReference type="NCBI Taxonomy" id="43366"/>
    <lineage>
        <taxon>Eukaryota</taxon>
        <taxon>Viridiplantae</taxon>
        <taxon>Streptophyta</taxon>
        <taxon>Embryophyta</taxon>
        <taxon>Tracheophyta</taxon>
        <taxon>Spermatophyta</taxon>
        <taxon>Magnoliopsida</taxon>
        <taxon>eudicotyledons</taxon>
        <taxon>Gunneridae</taxon>
        <taxon>Pentapetalae</taxon>
        <taxon>rosids</taxon>
        <taxon>fabids</taxon>
        <taxon>Fabales</taxon>
        <taxon>Fabaceae</taxon>
        <taxon>Papilionoideae</taxon>
        <taxon>50 kb inversion clade</taxon>
        <taxon>NPAAA clade</taxon>
        <taxon>indigoferoid/millettioid clade</taxon>
        <taxon>Phaseoleae</taxon>
        <taxon>Clitoria</taxon>
    </lineage>
</organism>
<reference evidence="2 3" key="1">
    <citation type="submission" date="2024-01" db="EMBL/GenBank/DDBJ databases">
        <title>The genomes of 5 underutilized Papilionoideae crops provide insights into root nodulation and disease resistance.</title>
        <authorList>
            <person name="Yuan L."/>
        </authorList>
    </citation>
    <scope>NUCLEOTIDE SEQUENCE [LARGE SCALE GENOMIC DNA]</scope>
    <source>
        <strain evidence="2">LY-2023</strain>
        <tissue evidence="2">Leaf</tissue>
    </source>
</reference>
<gene>
    <name evidence="2" type="ORF">RJT34_24949</name>
</gene>
<dbReference type="EMBL" id="JAYKXN010000006">
    <property type="protein sequence ID" value="KAK7279890.1"/>
    <property type="molecule type" value="Genomic_DNA"/>
</dbReference>
<feature type="compositionally biased region" description="Basic and acidic residues" evidence="1">
    <location>
        <begin position="60"/>
        <end position="71"/>
    </location>
</feature>
<sequence length="375" mass="41905">MDALNFLKFWKSATMTASSTSDPHLVVETDSETDEEDSFFDLELTLHDFDNKENNNVTNKTDDEPREKTTNETKPLSSLINSSNTEQLQKTTLPLSPTEPISKRKVLPIEPISKPQSPIALLRSAPSFRIFMFRKGNRIPKEKTEHPVKTGCVAEKKETNVFAVKLNVDEFQCSPSLSRDNSTRSFGSKVRNMGYEEQPKTERFSKEVLQKYLKLIKPLYVKVSKRYSDKVKFSGEGFNASPSSSPSVASVCSRKEKQRSFPAGMRVGSKHLGKSRSSSTVIGVGSPANRSDDTLLQQHDGIQSAILHCKRSFNSREGSMYSMRNSFEGESGAKVVLGSPAAGQCTFDDGHYEKNQRDLLLYLCLWCGFCTLHSA</sequence>
<evidence type="ECO:0008006" key="4">
    <source>
        <dbReference type="Google" id="ProtNLM"/>
    </source>
</evidence>
<evidence type="ECO:0000256" key="1">
    <source>
        <dbReference type="SAM" id="MobiDB-lite"/>
    </source>
</evidence>
<protein>
    <recommendedName>
        <fullName evidence="4">Membrane-associated kinase regulator 5</fullName>
    </recommendedName>
</protein>
<evidence type="ECO:0000313" key="3">
    <source>
        <dbReference type="Proteomes" id="UP001359559"/>
    </source>
</evidence>
<feature type="compositionally biased region" description="Polar residues" evidence="1">
    <location>
        <begin position="72"/>
        <end position="95"/>
    </location>
</feature>
<dbReference type="Proteomes" id="UP001359559">
    <property type="component" value="Unassembled WGS sequence"/>
</dbReference>
<dbReference type="PANTHER" id="PTHR33929:SF4">
    <property type="entry name" value="MEMBRANE-ASSOCIATED KINASE REGULATOR 5"/>
    <property type="match status" value="1"/>
</dbReference>
<dbReference type="PANTHER" id="PTHR33929">
    <property type="entry name" value="MEMBRANE-ASSOCIATED KINASE REGULATOR 2-RELATED"/>
    <property type="match status" value="1"/>
</dbReference>
<evidence type="ECO:0000313" key="2">
    <source>
        <dbReference type="EMBL" id="KAK7279890.1"/>
    </source>
</evidence>
<dbReference type="InterPro" id="IPR039619">
    <property type="entry name" value="MAKR2/5"/>
</dbReference>
<dbReference type="GO" id="GO:0005886">
    <property type="term" value="C:plasma membrane"/>
    <property type="evidence" value="ECO:0007669"/>
    <property type="project" value="InterPro"/>
</dbReference>
<name>A0AAN9FP56_CLITE</name>
<keyword evidence="3" id="KW-1185">Reference proteome</keyword>
<dbReference type="AlphaFoldDB" id="A0AAN9FP56"/>
<feature type="region of interest" description="Disordered" evidence="1">
    <location>
        <begin position="236"/>
        <end position="260"/>
    </location>
</feature>
<comment type="caution">
    <text evidence="2">The sequence shown here is derived from an EMBL/GenBank/DDBJ whole genome shotgun (WGS) entry which is preliminary data.</text>
</comment>